<dbReference type="Pfam" id="PF00011">
    <property type="entry name" value="HSP20"/>
    <property type="match status" value="1"/>
</dbReference>
<proteinExistence type="inferred from homology"/>
<dbReference type="PROSITE" id="PS01031">
    <property type="entry name" value="SHSP"/>
    <property type="match status" value="1"/>
</dbReference>
<accession>A0AAD9XJI3</accession>
<evidence type="ECO:0000256" key="3">
    <source>
        <dbReference type="RuleBase" id="RU003616"/>
    </source>
</evidence>
<reference evidence="5" key="1">
    <citation type="journal article" date="2023" name="Plant J.">
        <title>Genome sequences and population genomics provide insights into the demographic history, inbreeding, and mutation load of two 'living fossil' tree species of Dipteronia.</title>
        <authorList>
            <person name="Feng Y."/>
            <person name="Comes H.P."/>
            <person name="Chen J."/>
            <person name="Zhu S."/>
            <person name="Lu R."/>
            <person name="Zhang X."/>
            <person name="Li P."/>
            <person name="Qiu J."/>
            <person name="Olsen K.M."/>
            <person name="Qiu Y."/>
        </authorList>
    </citation>
    <scope>NUCLEOTIDE SEQUENCE</scope>
    <source>
        <strain evidence="5">KIB01</strain>
    </source>
</reference>
<evidence type="ECO:0000259" key="4">
    <source>
        <dbReference type="PROSITE" id="PS01031"/>
    </source>
</evidence>
<dbReference type="Gene3D" id="2.60.40.790">
    <property type="match status" value="1"/>
</dbReference>
<dbReference type="EMBL" id="JANJYI010000002">
    <property type="protein sequence ID" value="KAK2660468.1"/>
    <property type="molecule type" value="Genomic_DNA"/>
</dbReference>
<dbReference type="InterPro" id="IPR008978">
    <property type="entry name" value="HSP20-like_chaperone"/>
</dbReference>
<dbReference type="InterPro" id="IPR002068">
    <property type="entry name" value="A-crystallin/Hsp20_dom"/>
</dbReference>
<dbReference type="PANTHER" id="PTHR11527">
    <property type="entry name" value="HEAT-SHOCK PROTEIN 20 FAMILY MEMBER"/>
    <property type="match status" value="1"/>
</dbReference>
<dbReference type="Proteomes" id="UP001280121">
    <property type="component" value="Unassembled WGS sequence"/>
</dbReference>
<sequence length="155" mass="17783">MSIVPISDQLGTISSPFSTDIWDPFKNFPQELPFSLDLLDWDPFSDFPFPFRFPSFSREIFPSLQSQVSWRETQKAHVYRAFLPGLTKDQVIVFIDDDKMLQISSDDGKFMSRFKLPESAITDQIKASMDHGMLTVTVSKEIAPRSNVRVVEITE</sequence>
<evidence type="ECO:0000313" key="6">
    <source>
        <dbReference type="Proteomes" id="UP001280121"/>
    </source>
</evidence>
<keyword evidence="1" id="KW-0346">Stress response</keyword>
<comment type="similarity">
    <text evidence="2 3">Belongs to the small heat shock protein (HSP20) family.</text>
</comment>
<dbReference type="SUPFAM" id="SSF49764">
    <property type="entry name" value="HSP20-like chaperones"/>
    <property type="match status" value="1"/>
</dbReference>
<organism evidence="5 6">
    <name type="scientific">Dipteronia dyeriana</name>
    <dbReference type="NCBI Taxonomy" id="168575"/>
    <lineage>
        <taxon>Eukaryota</taxon>
        <taxon>Viridiplantae</taxon>
        <taxon>Streptophyta</taxon>
        <taxon>Embryophyta</taxon>
        <taxon>Tracheophyta</taxon>
        <taxon>Spermatophyta</taxon>
        <taxon>Magnoliopsida</taxon>
        <taxon>eudicotyledons</taxon>
        <taxon>Gunneridae</taxon>
        <taxon>Pentapetalae</taxon>
        <taxon>rosids</taxon>
        <taxon>malvids</taxon>
        <taxon>Sapindales</taxon>
        <taxon>Sapindaceae</taxon>
        <taxon>Hippocastanoideae</taxon>
        <taxon>Acereae</taxon>
        <taxon>Dipteronia</taxon>
    </lineage>
</organism>
<keyword evidence="6" id="KW-1185">Reference proteome</keyword>
<dbReference type="AlphaFoldDB" id="A0AAD9XJI3"/>
<gene>
    <name evidence="5" type="ORF">Ddye_007001</name>
</gene>
<feature type="domain" description="SHSP" evidence="4">
    <location>
        <begin position="59"/>
        <end position="155"/>
    </location>
</feature>
<evidence type="ECO:0000256" key="2">
    <source>
        <dbReference type="PROSITE-ProRule" id="PRU00285"/>
    </source>
</evidence>
<evidence type="ECO:0000256" key="1">
    <source>
        <dbReference type="ARBA" id="ARBA00023016"/>
    </source>
</evidence>
<name>A0AAD9XJI3_9ROSI</name>
<protein>
    <recommendedName>
        <fullName evidence="4">SHSP domain-containing protein</fullName>
    </recommendedName>
</protein>
<evidence type="ECO:0000313" key="5">
    <source>
        <dbReference type="EMBL" id="KAK2660468.1"/>
    </source>
</evidence>
<comment type="caution">
    <text evidence="5">The sequence shown here is derived from an EMBL/GenBank/DDBJ whole genome shotgun (WGS) entry which is preliminary data.</text>
</comment>
<dbReference type="InterPro" id="IPR031107">
    <property type="entry name" value="Small_HSP"/>
</dbReference>